<reference evidence="3" key="1">
    <citation type="journal article" date="2019" name="Int. J. Syst. Evol. Microbiol.">
        <title>The Global Catalogue of Microorganisms (GCM) 10K type strain sequencing project: providing services to taxonomists for standard genome sequencing and annotation.</title>
        <authorList>
            <consortium name="The Broad Institute Genomics Platform"/>
            <consortium name="The Broad Institute Genome Sequencing Center for Infectious Disease"/>
            <person name="Wu L."/>
            <person name="Ma J."/>
        </authorList>
    </citation>
    <scope>NUCLEOTIDE SEQUENCE [LARGE SCALE GENOMIC DNA]</scope>
    <source>
        <strain evidence="3">CCUG 50873</strain>
    </source>
</reference>
<feature type="chain" id="PRO_5045968443" description="Secreted protein" evidence="1">
    <location>
        <begin position="25"/>
        <end position="172"/>
    </location>
</feature>
<comment type="caution">
    <text evidence="2">The sequence shown here is derived from an EMBL/GenBank/DDBJ whole genome shotgun (WGS) entry which is preliminary data.</text>
</comment>
<name>A0ABW3G8G7_9NOCA</name>
<dbReference type="EMBL" id="JBHTIL010000001">
    <property type="protein sequence ID" value="MFD0925152.1"/>
    <property type="molecule type" value="Genomic_DNA"/>
</dbReference>
<keyword evidence="1" id="KW-0732">Signal</keyword>
<organism evidence="2 3">
    <name type="scientific">Williamsia deligens</name>
    <dbReference type="NCBI Taxonomy" id="321325"/>
    <lineage>
        <taxon>Bacteria</taxon>
        <taxon>Bacillati</taxon>
        <taxon>Actinomycetota</taxon>
        <taxon>Actinomycetes</taxon>
        <taxon>Mycobacteriales</taxon>
        <taxon>Nocardiaceae</taxon>
        <taxon>Williamsia</taxon>
    </lineage>
</organism>
<sequence length="172" mass="18178">MRTTIVIVLGLLVAAVAGTGPASAAQPAWNGDWSLKRFAATKSGTSLAATQHEPDFSDVYRFQTVCVGETCTATVISGPAPANATLPQPARYTFDGTSWVHVYDWQWDCYMGPGKPKVYAPAHSVAYYTPQPGGTFAGSWRTDIASGPCAGSVVMRVEAYPVATPRVSPFGS</sequence>
<dbReference type="RefSeq" id="WP_253646874.1">
    <property type="nucleotide sequence ID" value="NZ_BAAAMO010000002.1"/>
</dbReference>
<gene>
    <name evidence="2" type="ORF">ACFQ04_05315</name>
</gene>
<evidence type="ECO:0008006" key="4">
    <source>
        <dbReference type="Google" id="ProtNLM"/>
    </source>
</evidence>
<evidence type="ECO:0000313" key="2">
    <source>
        <dbReference type="EMBL" id="MFD0925152.1"/>
    </source>
</evidence>
<protein>
    <recommendedName>
        <fullName evidence="4">Secreted protein</fullName>
    </recommendedName>
</protein>
<keyword evidence="3" id="KW-1185">Reference proteome</keyword>
<evidence type="ECO:0000256" key="1">
    <source>
        <dbReference type="SAM" id="SignalP"/>
    </source>
</evidence>
<accession>A0ABW3G8G7</accession>
<dbReference type="Proteomes" id="UP001597068">
    <property type="component" value="Unassembled WGS sequence"/>
</dbReference>
<proteinExistence type="predicted"/>
<evidence type="ECO:0000313" key="3">
    <source>
        <dbReference type="Proteomes" id="UP001597068"/>
    </source>
</evidence>
<feature type="signal peptide" evidence="1">
    <location>
        <begin position="1"/>
        <end position="24"/>
    </location>
</feature>